<organism evidence="2 3">
    <name type="scientific">Cylicostephanus goldi</name>
    <name type="common">Nematode worm</name>
    <dbReference type="NCBI Taxonomy" id="71465"/>
    <lineage>
        <taxon>Eukaryota</taxon>
        <taxon>Metazoa</taxon>
        <taxon>Ecdysozoa</taxon>
        <taxon>Nematoda</taxon>
        <taxon>Chromadorea</taxon>
        <taxon>Rhabditida</taxon>
        <taxon>Rhabditina</taxon>
        <taxon>Rhabditomorpha</taxon>
        <taxon>Strongyloidea</taxon>
        <taxon>Strongylidae</taxon>
        <taxon>Cylicostephanus</taxon>
    </lineage>
</organism>
<keyword evidence="1" id="KW-0812">Transmembrane</keyword>
<dbReference type="EMBL" id="UYRV01027917">
    <property type="protein sequence ID" value="VDK81697.1"/>
    <property type="molecule type" value="Genomic_DNA"/>
</dbReference>
<keyword evidence="1" id="KW-0472">Membrane</keyword>
<feature type="transmembrane region" description="Helical" evidence="1">
    <location>
        <begin position="51"/>
        <end position="69"/>
    </location>
</feature>
<evidence type="ECO:0000256" key="1">
    <source>
        <dbReference type="SAM" id="Phobius"/>
    </source>
</evidence>
<dbReference type="AlphaFoldDB" id="A0A3P6T9H0"/>
<keyword evidence="1" id="KW-1133">Transmembrane helix</keyword>
<dbReference type="Proteomes" id="UP000271889">
    <property type="component" value="Unassembled WGS sequence"/>
</dbReference>
<proteinExistence type="predicted"/>
<evidence type="ECO:0000313" key="2">
    <source>
        <dbReference type="EMBL" id="VDK81697.1"/>
    </source>
</evidence>
<evidence type="ECO:0000313" key="3">
    <source>
        <dbReference type="Proteomes" id="UP000271889"/>
    </source>
</evidence>
<accession>A0A3P6T9H0</accession>
<reference evidence="2 3" key="1">
    <citation type="submission" date="2018-11" db="EMBL/GenBank/DDBJ databases">
        <authorList>
            <consortium name="Pathogen Informatics"/>
        </authorList>
    </citation>
    <scope>NUCLEOTIDE SEQUENCE [LARGE SCALE GENOMIC DNA]</scope>
</reference>
<name>A0A3P6T9H0_CYLGO</name>
<keyword evidence="3" id="KW-1185">Reference proteome</keyword>
<feature type="transmembrane region" description="Helical" evidence="1">
    <location>
        <begin position="26"/>
        <end position="44"/>
    </location>
</feature>
<gene>
    <name evidence="2" type="ORF">CGOC_LOCUS7864</name>
</gene>
<protein>
    <submittedName>
        <fullName evidence="2">Uncharacterized protein</fullName>
    </submittedName>
</protein>
<sequence length="72" mass="8528">MAVLSHTRRFPSQELEEKEYHCFPQIPLNLCFFLVIFGSLIVMCHAEITRLFIFTILMIGKGFVFWVFVQML</sequence>